<evidence type="ECO:0000259" key="5">
    <source>
        <dbReference type="PROSITE" id="PS50405"/>
    </source>
</evidence>
<evidence type="ECO:0000256" key="2">
    <source>
        <dbReference type="RuleBase" id="RU003494"/>
    </source>
</evidence>
<dbReference type="PROSITE" id="PS50404">
    <property type="entry name" value="GST_NTER"/>
    <property type="match status" value="1"/>
</dbReference>
<dbReference type="PANTHER" id="PTHR44051:SF8">
    <property type="entry name" value="GLUTATHIONE S-TRANSFERASE GSTA"/>
    <property type="match status" value="1"/>
</dbReference>
<evidence type="ECO:0008006" key="8">
    <source>
        <dbReference type="Google" id="ProtNLM"/>
    </source>
</evidence>
<dbReference type="InterPro" id="IPR010987">
    <property type="entry name" value="Glutathione-S-Trfase_C-like"/>
</dbReference>
<dbReference type="PANTHER" id="PTHR44051">
    <property type="entry name" value="GLUTATHIONE S-TRANSFERASE-RELATED"/>
    <property type="match status" value="1"/>
</dbReference>
<dbReference type="AlphaFoldDB" id="A0AB34JT40"/>
<organism evidence="6 7">
    <name type="scientific">Prymnesium parvum</name>
    <name type="common">Toxic golden alga</name>
    <dbReference type="NCBI Taxonomy" id="97485"/>
    <lineage>
        <taxon>Eukaryota</taxon>
        <taxon>Haptista</taxon>
        <taxon>Haptophyta</taxon>
        <taxon>Prymnesiophyceae</taxon>
        <taxon>Prymnesiales</taxon>
        <taxon>Prymnesiaceae</taxon>
        <taxon>Prymnesium</taxon>
    </lineage>
</organism>
<keyword evidence="7" id="KW-1185">Reference proteome</keyword>
<evidence type="ECO:0000256" key="1">
    <source>
        <dbReference type="ARBA" id="ARBA00007409"/>
    </source>
</evidence>
<feature type="domain" description="GST C-terminal" evidence="5">
    <location>
        <begin position="100"/>
        <end position="221"/>
    </location>
</feature>
<dbReference type="Pfam" id="PF02798">
    <property type="entry name" value="GST_N"/>
    <property type="match status" value="1"/>
</dbReference>
<dbReference type="Pfam" id="PF00043">
    <property type="entry name" value="GST_C"/>
    <property type="match status" value="1"/>
</dbReference>
<dbReference type="SUPFAM" id="SSF47616">
    <property type="entry name" value="GST C-terminal domain-like"/>
    <property type="match status" value="1"/>
</dbReference>
<dbReference type="InterPro" id="IPR036249">
    <property type="entry name" value="Thioredoxin-like_sf"/>
</dbReference>
<feature type="domain" description="GST N-terminal" evidence="4">
    <location>
        <begin position="1"/>
        <end position="99"/>
    </location>
</feature>
<proteinExistence type="inferred from homology"/>
<dbReference type="InterPro" id="IPR004045">
    <property type="entry name" value="Glutathione_S-Trfase_N"/>
</dbReference>
<dbReference type="PROSITE" id="PS50405">
    <property type="entry name" value="GST_CTER"/>
    <property type="match status" value="1"/>
</dbReference>
<dbReference type="Gene3D" id="3.40.30.10">
    <property type="entry name" value="Glutaredoxin"/>
    <property type="match status" value="1"/>
</dbReference>
<feature type="signal peptide" evidence="3">
    <location>
        <begin position="1"/>
        <end position="19"/>
    </location>
</feature>
<sequence>MALLLSAATISLLAASAKSARSSRATIRMGPVLYGSPQSRSPLVNWFAAEIGVDLEMKPPRPSNHPFGQVPFLTDDEGVEVFESGAILLYLADRYLPESSAQRRASYTKWVVWSNSELDGLCFGAIPGDHRVRGTSMDKPGLRSVQVLEKILGQCEWLVGDEFSVADVAVASYLNYVPIFFPDADLSATPNIVRYMQRCSERPAFSKAFGVQHTALVKTKTAQWLSTRAGSGPFANIFKGN</sequence>
<keyword evidence="3" id="KW-0732">Signal</keyword>
<dbReference type="SFLD" id="SFLDS00019">
    <property type="entry name" value="Glutathione_Transferase_(cytos"/>
    <property type="match status" value="1"/>
</dbReference>
<dbReference type="Proteomes" id="UP001515480">
    <property type="component" value="Unassembled WGS sequence"/>
</dbReference>
<gene>
    <name evidence="6" type="ORF">AB1Y20_018663</name>
</gene>
<dbReference type="InterPro" id="IPR004046">
    <property type="entry name" value="GST_C"/>
</dbReference>
<evidence type="ECO:0000313" key="7">
    <source>
        <dbReference type="Proteomes" id="UP001515480"/>
    </source>
</evidence>
<dbReference type="InterPro" id="IPR040079">
    <property type="entry name" value="Glutathione_S-Trfase"/>
</dbReference>
<dbReference type="EMBL" id="JBGBPQ010000005">
    <property type="protein sequence ID" value="KAL1523734.1"/>
    <property type="molecule type" value="Genomic_DNA"/>
</dbReference>
<feature type="chain" id="PRO_5044235474" description="Glutathione transferase" evidence="3">
    <location>
        <begin position="20"/>
        <end position="241"/>
    </location>
</feature>
<reference evidence="6 7" key="1">
    <citation type="journal article" date="2024" name="Science">
        <title>Giant polyketide synthase enzymes in the biosynthesis of giant marine polyether toxins.</title>
        <authorList>
            <person name="Fallon T.R."/>
            <person name="Shende V.V."/>
            <person name="Wierzbicki I.H."/>
            <person name="Pendleton A.L."/>
            <person name="Watervoot N.F."/>
            <person name="Auber R.P."/>
            <person name="Gonzalez D.J."/>
            <person name="Wisecaver J.H."/>
            <person name="Moore B.S."/>
        </authorList>
    </citation>
    <scope>NUCLEOTIDE SEQUENCE [LARGE SCALE GENOMIC DNA]</scope>
    <source>
        <strain evidence="6 7">12B1</strain>
    </source>
</reference>
<dbReference type="InterPro" id="IPR036282">
    <property type="entry name" value="Glutathione-S-Trfase_C_sf"/>
</dbReference>
<dbReference type="SUPFAM" id="SSF52833">
    <property type="entry name" value="Thioredoxin-like"/>
    <property type="match status" value="1"/>
</dbReference>
<comment type="caution">
    <text evidence="6">The sequence shown here is derived from an EMBL/GenBank/DDBJ whole genome shotgun (WGS) entry which is preliminary data.</text>
</comment>
<name>A0AB34JT40_PRYPA</name>
<dbReference type="CDD" id="cd03046">
    <property type="entry name" value="GST_N_GTT1_like"/>
    <property type="match status" value="1"/>
</dbReference>
<evidence type="ECO:0000313" key="6">
    <source>
        <dbReference type="EMBL" id="KAL1523734.1"/>
    </source>
</evidence>
<comment type="similarity">
    <text evidence="1 2">Belongs to the GST superfamily.</text>
</comment>
<evidence type="ECO:0000256" key="3">
    <source>
        <dbReference type="SAM" id="SignalP"/>
    </source>
</evidence>
<protein>
    <recommendedName>
        <fullName evidence="8">Glutathione transferase</fullName>
    </recommendedName>
</protein>
<accession>A0AB34JT40</accession>
<evidence type="ECO:0000259" key="4">
    <source>
        <dbReference type="PROSITE" id="PS50404"/>
    </source>
</evidence>
<dbReference type="Gene3D" id="1.20.1050.10">
    <property type="match status" value="1"/>
</dbReference>